<organism evidence="2">
    <name type="scientific">Alphacoronavirus sp</name>
    <dbReference type="NCBI Taxonomy" id="1906673"/>
    <lineage>
        <taxon>Viruses</taxon>
        <taxon>Riboviria</taxon>
        <taxon>Orthornavirae</taxon>
        <taxon>Pisuviricota</taxon>
        <taxon>Pisoniviricetes</taxon>
        <taxon>Nidovirales</taxon>
        <taxon>Cornidovirineae</taxon>
        <taxon>Coronaviridae</taxon>
        <taxon>Orthocoronavirinae</taxon>
        <taxon>Alphacoronavirus</taxon>
    </lineage>
</organism>
<keyword evidence="1" id="KW-0812">Transmembrane</keyword>
<sequence length="121" mass="14687">MAMVQWTQLKSLIKFMMLLMLNQLNMNVFWTICFMFLCMCIWDLLKFLFYSFTYAYMGWPFSFVLDSCNSDLYFSCFFLVSMTAVMFSALLWNLNWDYVILEFIDFLLGYLYRTGFYRGLI</sequence>
<dbReference type="EMBL" id="MZ081393">
    <property type="protein sequence ID" value="QWN56373.1"/>
    <property type="molecule type" value="Genomic_RNA"/>
</dbReference>
<reference evidence="2" key="1">
    <citation type="journal article" date="2021" name="Cell">
        <title>Identification of novel bat coronaviruses sheds light on the evolutionary origins of SARS-CoV-2 and related viruses.</title>
        <authorList>
            <person name="Zhou H."/>
            <person name="Ji J."/>
            <person name="Chen X."/>
            <person name="Bi Y."/>
            <person name="Li J."/>
            <person name="Wang Q."/>
            <person name="Hu T."/>
            <person name="Song H."/>
            <person name="Zhao R."/>
            <person name="Chen Y."/>
            <person name="Cui M."/>
            <person name="Zhang Y."/>
            <person name="Hughes A.C."/>
            <person name="Holmes E.C."/>
            <person name="Shi W."/>
        </authorList>
    </citation>
    <scope>NUCLEOTIDE SEQUENCE</scope>
    <source>
        <strain evidence="2">Bat/Yunnan/McYN19/2020</strain>
        <strain evidence="3">Bat/Yunnan/RmYN17/2020</strain>
        <strain evidence="4">Bat/Yunnan/RmYN24/2020</strain>
        <strain evidence="5">Bat/Yunnan/RsYN14/2020</strain>
    </source>
</reference>
<feature type="transmembrane region" description="Helical" evidence="1">
    <location>
        <begin position="72"/>
        <end position="92"/>
    </location>
</feature>
<feature type="transmembrane region" description="Helical" evidence="1">
    <location>
        <begin position="98"/>
        <end position="116"/>
    </location>
</feature>
<evidence type="ECO:0000313" key="3">
    <source>
        <dbReference type="EMBL" id="QWN56373.1"/>
    </source>
</evidence>
<evidence type="ECO:0000313" key="5">
    <source>
        <dbReference type="EMBL" id="QWN56391.1"/>
    </source>
</evidence>
<dbReference type="EMBL" id="MZ081392">
    <property type="protein sequence ID" value="QWN56364.1"/>
    <property type="molecule type" value="Genomic_RNA"/>
</dbReference>
<protein>
    <submittedName>
        <fullName evidence="2">ORF8</fullName>
    </submittedName>
</protein>
<feature type="transmembrane region" description="Helical" evidence="1">
    <location>
        <begin position="48"/>
        <end position="65"/>
    </location>
</feature>
<feature type="transmembrane region" description="Helical" evidence="1">
    <location>
        <begin position="21"/>
        <end position="42"/>
    </location>
</feature>
<evidence type="ECO:0000313" key="2">
    <source>
        <dbReference type="EMBL" id="QWN56364.1"/>
    </source>
</evidence>
<accession>A0A8F0ZUC9</accession>
<proteinExistence type="predicted"/>
<dbReference type="EMBL" id="MZ081395">
    <property type="protein sequence ID" value="QWN56391.1"/>
    <property type="molecule type" value="Genomic_RNA"/>
</dbReference>
<name>A0A8F0ZUC9_9ALPC</name>
<evidence type="ECO:0000256" key="1">
    <source>
        <dbReference type="SAM" id="Phobius"/>
    </source>
</evidence>
<keyword evidence="1" id="KW-1133">Transmembrane helix</keyword>
<gene>
    <name evidence="2" type="primary">ORF8</name>
</gene>
<evidence type="ECO:0000313" key="4">
    <source>
        <dbReference type="EMBL" id="QWN56382.1"/>
    </source>
</evidence>
<keyword evidence="1" id="KW-0472">Membrane</keyword>
<dbReference type="EMBL" id="MZ081394">
    <property type="protein sequence ID" value="QWN56382.1"/>
    <property type="molecule type" value="Genomic_RNA"/>
</dbReference>